<protein>
    <recommendedName>
        <fullName evidence="1">HMA domain-containing protein</fullName>
    </recommendedName>
</protein>
<proteinExistence type="predicted"/>
<dbReference type="PROSITE" id="PS51257">
    <property type="entry name" value="PROKAR_LIPOPROTEIN"/>
    <property type="match status" value="1"/>
</dbReference>
<dbReference type="Pfam" id="PF00403">
    <property type="entry name" value="HMA"/>
    <property type="match status" value="1"/>
</dbReference>
<dbReference type="CDD" id="cd00371">
    <property type="entry name" value="HMA"/>
    <property type="match status" value="1"/>
</dbReference>
<evidence type="ECO:0000313" key="2">
    <source>
        <dbReference type="EMBL" id="KAA6330658.1"/>
    </source>
</evidence>
<dbReference type="InterPro" id="IPR006121">
    <property type="entry name" value="HMA_dom"/>
</dbReference>
<dbReference type="PROSITE" id="PS50846">
    <property type="entry name" value="HMA_2"/>
    <property type="match status" value="1"/>
</dbReference>
<sequence>MKKYFFVMAVGTFFLAACGLNKTKDQSAETQEVEVITDEVIAQGEQVVLSGVQGNCEQCKERIEKAATEIPGVFSATWDSETKELHLNIDPSQTDLDAISKAIAATGHDTETNKAGDEAYNALPDCCKYR</sequence>
<gene>
    <name evidence="2" type="ORF">EZS27_020651</name>
</gene>
<dbReference type="EMBL" id="SNRY01001473">
    <property type="protein sequence ID" value="KAA6330658.1"/>
    <property type="molecule type" value="Genomic_DNA"/>
</dbReference>
<dbReference type="SUPFAM" id="SSF55008">
    <property type="entry name" value="HMA, heavy metal-associated domain"/>
    <property type="match status" value="1"/>
</dbReference>
<feature type="domain" description="HMA" evidence="1">
    <location>
        <begin position="45"/>
        <end position="111"/>
    </location>
</feature>
<dbReference type="GO" id="GO:0046872">
    <property type="term" value="F:metal ion binding"/>
    <property type="evidence" value="ECO:0007669"/>
    <property type="project" value="InterPro"/>
</dbReference>
<accession>A0A5J4RA71</accession>
<comment type="caution">
    <text evidence="2">The sequence shown here is derived from an EMBL/GenBank/DDBJ whole genome shotgun (WGS) entry which is preliminary data.</text>
</comment>
<organism evidence="2">
    <name type="scientific">termite gut metagenome</name>
    <dbReference type="NCBI Taxonomy" id="433724"/>
    <lineage>
        <taxon>unclassified sequences</taxon>
        <taxon>metagenomes</taxon>
        <taxon>organismal metagenomes</taxon>
    </lineage>
</organism>
<name>A0A5J4RA71_9ZZZZ</name>
<dbReference type="Gene3D" id="3.30.70.100">
    <property type="match status" value="1"/>
</dbReference>
<evidence type="ECO:0000259" key="1">
    <source>
        <dbReference type="PROSITE" id="PS50846"/>
    </source>
</evidence>
<dbReference type="AlphaFoldDB" id="A0A5J4RA71"/>
<dbReference type="InterPro" id="IPR036163">
    <property type="entry name" value="HMA_dom_sf"/>
</dbReference>
<reference evidence="2" key="1">
    <citation type="submission" date="2019-03" db="EMBL/GenBank/DDBJ databases">
        <title>Single cell metagenomics reveals metabolic interactions within the superorganism composed of flagellate Streblomastix strix and complex community of Bacteroidetes bacteria on its surface.</title>
        <authorList>
            <person name="Treitli S.C."/>
            <person name="Kolisko M."/>
            <person name="Husnik F."/>
            <person name="Keeling P."/>
            <person name="Hampl V."/>
        </authorList>
    </citation>
    <scope>NUCLEOTIDE SEQUENCE</scope>
    <source>
        <strain evidence="2">STM</strain>
    </source>
</reference>